<dbReference type="PRINTS" id="PR00151">
    <property type="entry name" value="PORPHBDMNASE"/>
</dbReference>
<dbReference type="SUPFAM" id="SSF53850">
    <property type="entry name" value="Periplasmic binding protein-like II"/>
    <property type="match status" value="1"/>
</dbReference>
<evidence type="ECO:0000256" key="8">
    <source>
        <dbReference type="ARBA" id="ARBA00048169"/>
    </source>
</evidence>
<dbReference type="InterPro" id="IPR022418">
    <property type="entry name" value="Porphobilinogen_deaminase_C"/>
</dbReference>
<evidence type="ECO:0000259" key="11">
    <source>
        <dbReference type="Pfam" id="PF03900"/>
    </source>
</evidence>
<comment type="caution">
    <text evidence="12">The sequence shown here is derived from an EMBL/GenBank/DDBJ whole genome shotgun (WGS) entry which is preliminary data.</text>
</comment>
<gene>
    <name evidence="12" type="ORF">Rain11_0412</name>
</gene>
<dbReference type="FunFam" id="3.40.190.10:FF:000005">
    <property type="entry name" value="Porphobilinogen deaminase"/>
    <property type="match status" value="1"/>
</dbReference>
<dbReference type="Gene3D" id="3.40.190.10">
    <property type="entry name" value="Periplasmic binding protein-like II"/>
    <property type="match status" value="2"/>
</dbReference>
<comment type="similarity">
    <text evidence="4">Belongs to the HMBS family.</text>
</comment>
<proteinExistence type="inferred from homology"/>
<dbReference type="InterPro" id="IPR022417">
    <property type="entry name" value="Porphobilin_deaminase_N"/>
</dbReference>
<dbReference type="NCBIfam" id="TIGR00212">
    <property type="entry name" value="hemC"/>
    <property type="match status" value="1"/>
</dbReference>
<evidence type="ECO:0000256" key="3">
    <source>
        <dbReference type="ARBA" id="ARBA00004735"/>
    </source>
</evidence>
<evidence type="ECO:0000256" key="1">
    <source>
        <dbReference type="ARBA" id="ARBA00001916"/>
    </source>
</evidence>
<dbReference type="Gene3D" id="3.30.160.40">
    <property type="entry name" value="Porphobilinogen deaminase, C-terminal domain"/>
    <property type="match status" value="1"/>
</dbReference>
<evidence type="ECO:0000256" key="2">
    <source>
        <dbReference type="ARBA" id="ARBA00002869"/>
    </source>
</evidence>
<dbReference type="GO" id="GO:0006783">
    <property type="term" value="P:heme biosynthetic process"/>
    <property type="evidence" value="ECO:0007669"/>
    <property type="project" value="TreeGrafter"/>
</dbReference>
<organism evidence="12 13">
    <name type="scientific">Raineya orbicola</name>
    <dbReference type="NCBI Taxonomy" id="2016530"/>
    <lineage>
        <taxon>Bacteria</taxon>
        <taxon>Pseudomonadati</taxon>
        <taxon>Bacteroidota</taxon>
        <taxon>Cytophagia</taxon>
        <taxon>Cytophagales</taxon>
        <taxon>Raineyaceae</taxon>
        <taxon>Raineya</taxon>
    </lineage>
</organism>
<evidence type="ECO:0000256" key="9">
    <source>
        <dbReference type="NCBIfam" id="TIGR00212"/>
    </source>
</evidence>
<evidence type="ECO:0000313" key="13">
    <source>
        <dbReference type="Proteomes" id="UP000233387"/>
    </source>
</evidence>
<dbReference type="PANTHER" id="PTHR11557">
    <property type="entry name" value="PORPHOBILINOGEN DEAMINASE"/>
    <property type="match status" value="1"/>
</dbReference>
<dbReference type="Pfam" id="PF03900">
    <property type="entry name" value="Porphobil_deamC"/>
    <property type="match status" value="1"/>
</dbReference>
<sequence length="303" mass="33479">MKLKIISRSSKLALWQTEFVAQKLQEAGFSTKIVTIETKGDKILDRSLAKIGSKGVFTEELEAKLLSGEVHLAVHSAKDLPSRLPEGLKIIAFTEREQMNDVLVSFKENISLNDKIIVGTSSTRRIAVLKHFYPHIQTTEIRGNLQTRLQKLQNGLCNALILAYAGVKRMNYEHLVCEHLPLEIFTPTAGQGSIAVEISEHLEENLQEKLKKILNHEATAICVEAERAFLHTLQGGCSVPVFVLATWQGEKIYLQGGLLAWNGEKIIRKTALCLPTEAKNTAIHLANEVLASGGKEILAVASK</sequence>
<name>A0A2N3IJH9_9BACT</name>
<dbReference type="SUPFAM" id="SSF54782">
    <property type="entry name" value="Porphobilinogen deaminase (hydroxymethylbilane synthase), C-terminal domain"/>
    <property type="match status" value="1"/>
</dbReference>
<dbReference type="InterPro" id="IPR036803">
    <property type="entry name" value="Porphobilinogen_deaminase_C_sf"/>
</dbReference>
<dbReference type="Pfam" id="PF01379">
    <property type="entry name" value="Porphobil_deam"/>
    <property type="match status" value="1"/>
</dbReference>
<evidence type="ECO:0000259" key="10">
    <source>
        <dbReference type="Pfam" id="PF01379"/>
    </source>
</evidence>
<feature type="domain" description="Porphobilinogen deaminase C-terminal" evidence="11">
    <location>
        <begin position="221"/>
        <end position="290"/>
    </location>
</feature>
<keyword evidence="7" id="KW-0627">Porphyrin biosynthesis</keyword>
<dbReference type="PIRSF" id="PIRSF001438">
    <property type="entry name" value="4pyrrol_synth_OHMeBilane_synth"/>
    <property type="match status" value="1"/>
</dbReference>
<comment type="function">
    <text evidence="2">Tetrapolymerization of the monopyrrole PBG into the hydroxymethylbilane pre-uroporphyrinogen in several discrete steps.</text>
</comment>
<dbReference type="GO" id="GO:0004418">
    <property type="term" value="F:hydroxymethylbilane synthase activity"/>
    <property type="evidence" value="ECO:0007669"/>
    <property type="project" value="UniProtKB-UniRule"/>
</dbReference>
<dbReference type="OrthoDB" id="9810298at2"/>
<evidence type="ECO:0000313" key="12">
    <source>
        <dbReference type="EMBL" id="PKQ70492.1"/>
    </source>
</evidence>
<comment type="subunit">
    <text evidence="5">Monomer.</text>
</comment>
<dbReference type="InterPro" id="IPR000860">
    <property type="entry name" value="HemC"/>
</dbReference>
<dbReference type="PANTHER" id="PTHR11557:SF0">
    <property type="entry name" value="PORPHOBILINOGEN DEAMINASE"/>
    <property type="match status" value="1"/>
</dbReference>
<dbReference type="Proteomes" id="UP000233387">
    <property type="component" value="Unassembled WGS sequence"/>
</dbReference>
<dbReference type="EMBL" id="NKXO01000005">
    <property type="protein sequence ID" value="PKQ70492.1"/>
    <property type="molecule type" value="Genomic_DNA"/>
</dbReference>
<evidence type="ECO:0000256" key="7">
    <source>
        <dbReference type="ARBA" id="ARBA00023244"/>
    </source>
</evidence>
<dbReference type="AlphaFoldDB" id="A0A2N3IJH9"/>
<comment type="cofactor">
    <cofactor evidence="1">
        <name>dipyrromethane</name>
        <dbReference type="ChEBI" id="CHEBI:60342"/>
    </cofactor>
</comment>
<keyword evidence="6" id="KW-0808">Transferase</keyword>
<evidence type="ECO:0000256" key="5">
    <source>
        <dbReference type="ARBA" id="ARBA00011245"/>
    </source>
</evidence>
<reference evidence="12 13" key="1">
    <citation type="submission" date="2017-06" db="EMBL/GenBank/DDBJ databases">
        <title>Raineya orbicola gen. nov., sp. nov. a slightly thermophilic bacterium of the phylum Bacteroidetes and the description of Raineyaceae fam. nov.</title>
        <authorList>
            <person name="Albuquerque L."/>
            <person name="Polonia A.R.M."/>
            <person name="Barroso C."/>
            <person name="Froufe H.J.C."/>
            <person name="Lage O."/>
            <person name="Lobo-Da-Cunha A."/>
            <person name="Egas C."/>
            <person name="Da Costa M.S."/>
        </authorList>
    </citation>
    <scope>NUCLEOTIDE SEQUENCE [LARGE SCALE GENOMIC DNA]</scope>
    <source>
        <strain evidence="12 13">SPSPC-11</strain>
    </source>
</reference>
<dbReference type="EC" id="2.5.1.61" evidence="9"/>
<protein>
    <recommendedName>
        <fullName evidence="9">Hydroxymethylbilane synthase</fullName>
        <ecNumber evidence="9">2.5.1.61</ecNumber>
    </recommendedName>
</protein>
<dbReference type="RefSeq" id="WP_101357678.1">
    <property type="nucleotide sequence ID" value="NZ_NKXO01000005.1"/>
</dbReference>
<keyword evidence="13" id="KW-1185">Reference proteome</keyword>
<feature type="domain" description="Porphobilinogen deaminase N-terminal" evidence="10">
    <location>
        <begin position="3"/>
        <end position="203"/>
    </location>
</feature>
<evidence type="ECO:0000256" key="6">
    <source>
        <dbReference type="ARBA" id="ARBA00022679"/>
    </source>
</evidence>
<accession>A0A2N3IJH9</accession>
<comment type="catalytic activity">
    <reaction evidence="8">
        <text>4 porphobilinogen + H2O = hydroxymethylbilane + 4 NH4(+)</text>
        <dbReference type="Rhea" id="RHEA:13185"/>
        <dbReference type="ChEBI" id="CHEBI:15377"/>
        <dbReference type="ChEBI" id="CHEBI:28938"/>
        <dbReference type="ChEBI" id="CHEBI:57845"/>
        <dbReference type="ChEBI" id="CHEBI:58126"/>
        <dbReference type="EC" id="2.5.1.61"/>
    </reaction>
</comment>
<dbReference type="GO" id="GO:0005737">
    <property type="term" value="C:cytoplasm"/>
    <property type="evidence" value="ECO:0007669"/>
    <property type="project" value="UniProtKB-UniRule"/>
</dbReference>
<evidence type="ECO:0000256" key="4">
    <source>
        <dbReference type="ARBA" id="ARBA00005638"/>
    </source>
</evidence>
<comment type="pathway">
    <text evidence="3">Porphyrin-containing compound metabolism; protoporphyrin-IX biosynthesis; coproporphyrinogen-III from 5-aminolevulinate: step 2/4.</text>
</comment>